<evidence type="ECO:0000256" key="1">
    <source>
        <dbReference type="SAM" id="MobiDB-lite"/>
    </source>
</evidence>
<feature type="transmembrane region" description="Helical" evidence="2">
    <location>
        <begin position="64"/>
        <end position="84"/>
    </location>
</feature>
<evidence type="ECO:0000313" key="4">
    <source>
        <dbReference type="EMBL" id="KAJ6418057.1"/>
    </source>
</evidence>
<organism evidence="4 5">
    <name type="scientific">Salix udensis</name>
    <dbReference type="NCBI Taxonomy" id="889485"/>
    <lineage>
        <taxon>Eukaryota</taxon>
        <taxon>Viridiplantae</taxon>
        <taxon>Streptophyta</taxon>
        <taxon>Embryophyta</taxon>
        <taxon>Tracheophyta</taxon>
        <taxon>Spermatophyta</taxon>
        <taxon>Magnoliopsida</taxon>
        <taxon>eudicotyledons</taxon>
        <taxon>Gunneridae</taxon>
        <taxon>Pentapetalae</taxon>
        <taxon>rosids</taxon>
        <taxon>fabids</taxon>
        <taxon>Malpighiales</taxon>
        <taxon>Salicaceae</taxon>
        <taxon>Saliceae</taxon>
        <taxon>Salix</taxon>
    </lineage>
</organism>
<dbReference type="Pfam" id="PF14364">
    <property type="entry name" value="DUF4408"/>
    <property type="match status" value="1"/>
</dbReference>
<proteinExistence type="predicted"/>
<feature type="transmembrane region" description="Helical" evidence="2">
    <location>
        <begin position="20"/>
        <end position="44"/>
    </location>
</feature>
<name>A0AAD6K9B8_9ROSI</name>
<dbReference type="PANTHER" id="PTHR35762:SF2">
    <property type="entry name" value="TRANSMEMBRANE PROTEIN"/>
    <property type="match status" value="1"/>
</dbReference>
<gene>
    <name evidence="4" type="ORF">OIU84_001444</name>
</gene>
<feature type="domain" description="DUF4408" evidence="3">
    <location>
        <begin position="45"/>
        <end position="89"/>
    </location>
</feature>
<keyword evidence="2" id="KW-0812">Transmembrane</keyword>
<keyword evidence="5" id="KW-1185">Reference proteome</keyword>
<dbReference type="Proteomes" id="UP001162972">
    <property type="component" value="Chromosome 12"/>
</dbReference>
<accession>A0AAD6K9B8</accession>
<reference evidence="4 5" key="1">
    <citation type="journal article" date="2023" name="Int. J. Mol. Sci.">
        <title>De Novo Assembly and Annotation of 11 Diverse Shrub Willow (Salix) Genomes Reveals Novel Gene Organization in Sex-Linked Regions.</title>
        <authorList>
            <person name="Hyden B."/>
            <person name="Feng K."/>
            <person name="Yates T.B."/>
            <person name="Jawdy S."/>
            <person name="Cereghino C."/>
            <person name="Smart L.B."/>
            <person name="Muchero W."/>
        </authorList>
    </citation>
    <scope>NUCLEOTIDE SEQUENCE [LARGE SCALE GENOMIC DNA]</scope>
    <source>
        <tissue evidence="4">Shoot tip</tissue>
    </source>
</reference>
<keyword evidence="2" id="KW-1133">Transmembrane helix</keyword>
<feature type="region of interest" description="Disordered" evidence="1">
    <location>
        <begin position="112"/>
        <end position="133"/>
    </location>
</feature>
<evidence type="ECO:0000313" key="5">
    <source>
        <dbReference type="Proteomes" id="UP001162972"/>
    </source>
</evidence>
<protein>
    <recommendedName>
        <fullName evidence="3">DUF4408 domain-containing protein</fullName>
    </recommendedName>
</protein>
<keyword evidence="2" id="KW-0472">Membrane</keyword>
<dbReference type="InterPro" id="IPR025520">
    <property type="entry name" value="DUF4408"/>
</dbReference>
<sequence>MNLIKLREIHAMNKSKKHQLLDNFFLYSLTVLTCTLFCSSPFWFPSLFESMKLFLLVSPPKLGSVFLSPKFIFIVGNLIIIVLVGESKFFTSNSPPATGVYYDEYIDHKRSPQTASSVEQETETNMEKSSTEICSRTCENGEKNEGKGLAEERKYLEEEEEDFSLPTEELNKRADDFIEDFSLPTEELNKRADDFIARVNRQRMVEAMLFVC</sequence>
<dbReference type="EMBL" id="JAPFFJ010000010">
    <property type="protein sequence ID" value="KAJ6418057.1"/>
    <property type="molecule type" value="Genomic_DNA"/>
</dbReference>
<dbReference type="PANTHER" id="PTHR35762">
    <property type="entry name" value="TRANSMEMBRANE PROTEIN"/>
    <property type="match status" value="1"/>
</dbReference>
<evidence type="ECO:0000256" key="2">
    <source>
        <dbReference type="SAM" id="Phobius"/>
    </source>
</evidence>
<comment type="caution">
    <text evidence="4">The sequence shown here is derived from an EMBL/GenBank/DDBJ whole genome shotgun (WGS) entry which is preliminary data.</text>
</comment>
<dbReference type="AlphaFoldDB" id="A0AAD6K9B8"/>
<evidence type="ECO:0000259" key="3">
    <source>
        <dbReference type="Pfam" id="PF14364"/>
    </source>
</evidence>